<protein>
    <submittedName>
        <fullName evidence="2">Glucokinase</fullName>
        <ecNumber evidence="2">2.7.1.2</ecNumber>
    </submittedName>
</protein>
<dbReference type="Gene3D" id="3.30.420.40">
    <property type="match status" value="2"/>
</dbReference>
<accession>A0A7K0C320</accession>
<comment type="similarity">
    <text evidence="1">Belongs to the ROK (NagC/XylR) family.</text>
</comment>
<dbReference type="Proteomes" id="UP000487268">
    <property type="component" value="Unassembled WGS sequence"/>
</dbReference>
<dbReference type="PANTHER" id="PTHR18964">
    <property type="entry name" value="ROK (REPRESSOR, ORF, KINASE) FAMILY"/>
    <property type="match status" value="1"/>
</dbReference>
<keyword evidence="2" id="KW-0418">Kinase</keyword>
<keyword evidence="3" id="KW-1185">Reference proteome</keyword>
<dbReference type="AlphaFoldDB" id="A0A7K0C320"/>
<dbReference type="OrthoDB" id="9810372at2"/>
<dbReference type="RefSeq" id="WP_153538403.1">
    <property type="nucleotide sequence ID" value="NZ_WEGH01000004.1"/>
</dbReference>
<proteinExistence type="inferred from homology"/>
<name>A0A7K0C320_9ACTN</name>
<evidence type="ECO:0000313" key="3">
    <source>
        <dbReference type="Proteomes" id="UP000487268"/>
    </source>
</evidence>
<evidence type="ECO:0000313" key="2">
    <source>
        <dbReference type="EMBL" id="MQY07877.1"/>
    </source>
</evidence>
<dbReference type="InterPro" id="IPR043129">
    <property type="entry name" value="ATPase_NBD"/>
</dbReference>
<dbReference type="EC" id="2.7.1.2" evidence="2"/>
<dbReference type="GO" id="GO:0004340">
    <property type="term" value="F:glucokinase activity"/>
    <property type="evidence" value="ECO:0007669"/>
    <property type="project" value="UniProtKB-EC"/>
</dbReference>
<dbReference type="EMBL" id="WEGH01000004">
    <property type="protein sequence ID" value="MQY07877.1"/>
    <property type="molecule type" value="Genomic_DNA"/>
</dbReference>
<comment type="caution">
    <text evidence="2">The sequence shown here is derived from an EMBL/GenBank/DDBJ whole genome shotgun (WGS) entry which is preliminary data.</text>
</comment>
<dbReference type="Pfam" id="PF00480">
    <property type="entry name" value="ROK"/>
    <property type="match status" value="1"/>
</dbReference>
<dbReference type="InterPro" id="IPR000600">
    <property type="entry name" value="ROK"/>
</dbReference>
<organism evidence="2 3">
    <name type="scientific">Actinomadura macrotermitis</name>
    <dbReference type="NCBI Taxonomy" id="2585200"/>
    <lineage>
        <taxon>Bacteria</taxon>
        <taxon>Bacillati</taxon>
        <taxon>Actinomycetota</taxon>
        <taxon>Actinomycetes</taxon>
        <taxon>Streptosporangiales</taxon>
        <taxon>Thermomonosporaceae</taxon>
        <taxon>Actinomadura</taxon>
    </lineage>
</organism>
<dbReference type="SUPFAM" id="SSF53067">
    <property type="entry name" value="Actin-like ATPase domain"/>
    <property type="match status" value="1"/>
</dbReference>
<dbReference type="PANTHER" id="PTHR18964:SF149">
    <property type="entry name" value="BIFUNCTIONAL UDP-N-ACETYLGLUCOSAMINE 2-EPIMERASE_N-ACETYLMANNOSAMINE KINASE"/>
    <property type="match status" value="1"/>
</dbReference>
<sequence>MSDIIALDVGGTSIKAALLGEDGEIRWWRSRPTGGEHGPDRAVETIAGFAAGLCREAARNGRPAAAVGLALPGIVDESEGTGVYSATLGWRAVPFRDLVAERTGLPVAVGHDVRAGGVAEGRLGAGQGRDRFLFVAIGTSIAAAHVTAGRADPGAHHRSGEIGHLPVRPQGEPCPCGARGCAERYASAAAVARRYAAATGEHAEPEEIARAAAAGEPAAAAVWREAAEALADALLVACTVVDPSLVVVGGGLAGAGDLLLDPVRRHLRRTATFQVVPDLVRARLGDRAGCIGAGLLAGDLLRARRTGAAARP</sequence>
<reference evidence="2 3" key="1">
    <citation type="submission" date="2019-10" db="EMBL/GenBank/DDBJ databases">
        <title>Actinomadura rubteroloni sp. nov. and Actinomadura macrotermitis sp. nov., isolated from the gut of fungus growing-termite Macrotermes natalensis.</title>
        <authorList>
            <person name="Benndorf R."/>
            <person name="Martin K."/>
            <person name="Kuefner M."/>
            <person name="De Beer W."/>
            <person name="Kaster A.-K."/>
            <person name="Vollmers J."/>
            <person name="Poulsen M."/>
            <person name="Beemelmanns C."/>
        </authorList>
    </citation>
    <scope>NUCLEOTIDE SEQUENCE [LARGE SCALE GENOMIC DNA]</scope>
    <source>
        <strain evidence="2 3">RB68</strain>
    </source>
</reference>
<keyword evidence="2" id="KW-0808">Transferase</keyword>
<gene>
    <name evidence="2" type="primary">glkA_2</name>
    <name evidence="2" type="ORF">ACRB68_59790</name>
</gene>
<evidence type="ECO:0000256" key="1">
    <source>
        <dbReference type="ARBA" id="ARBA00006479"/>
    </source>
</evidence>